<evidence type="ECO:0000256" key="4">
    <source>
        <dbReference type="SAM" id="MobiDB-lite"/>
    </source>
</evidence>
<comment type="caution">
    <text evidence="6">The sequence shown here is derived from an EMBL/GenBank/DDBJ whole genome shotgun (WGS) entry which is preliminary data.</text>
</comment>
<dbReference type="InterPro" id="IPR027417">
    <property type="entry name" value="P-loop_NTPase"/>
</dbReference>
<dbReference type="FunFam" id="3.40.50.300:FF:000216">
    <property type="entry name" value="Type VII secretion ATPase EccA"/>
    <property type="match status" value="1"/>
</dbReference>
<dbReference type="InterPro" id="IPR041627">
    <property type="entry name" value="AAA_lid_6"/>
</dbReference>
<dbReference type="Gene3D" id="1.10.8.60">
    <property type="match status" value="1"/>
</dbReference>
<dbReference type="PRINTS" id="PR00819">
    <property type="entry name" value="CBXCFQXSUPER"/>
</dbReference>
<dbReference type="GO" id="GO:0005524">
    <property type="term" value="F:ATP binding"/>
    <property type="evidence" value="ECO:0007669"/>
    <property type="project" value="UniProtKB-KW"/>
</dbReference>
<name>A0A5C5BEG7_9MICO</name>
<dbReference type="Pfam" id="PF17866">
    <property type="entry name" value="AAA_lid_6"/>
    <property type="match status" value="1"/>
</dbReference>
<dbReference type="SMART" id="SM00382">
    <property type="entry name" value="AAA"/>
    <property type="match status" value="1"/>
</dbReference>
<evidence type="ECO:0000313" key="6">
    <source>
        <dbReference type="EMBL" id="TNU76901.1"/>
    </source>
</evidence>
<sequence>MAELDALIGLGRAKDQVKRQIELLRVEKLRTEAGLTKPTLTRHLVFVGNPGTGKTTVARLLSGLYRAIGLLSKGHLVEVDRSELVAGYLGQTAAKTTAVVSSAVGGVLFIDEAYALTEGGTGPDAYGQEAVNTLVKDMEDHRDDLVVIVAGYPAPMAEFIAANPGLESRFATTITFEDYSDDELRSIFSSMAEKADFLPTPECLTRVAEIVAVQPRTSGFGNARFVRNLLDAAIGRHAWRLKDVAEPTVEQLQELLPEDLVDPAQEDVEDVLALLDPAPDGEPASPGDVADAAEESSDPADPTTRAPEEDA</sequence>
<dbReference type="InterPro" id="IPR000641">
    <property type="entry name" value="CbxX/CfxQ"/>
</dbReference>
<comment type="similarity">
    <text evidence="1">Belongs to the CbxX/CfxQ family.</text>
</comment>
<evidence type="ECO:0000256" key="2">
    <source>
        <dbReference type="ARBA" id="ARBA00022741"/>
    </source>
</evidence>
<dbReference type="PANTHER" id="PTHR43392">
    <property type="entry name" value="AAA-TYPE ATPASE FAMILY PROTEIN / ANKYRIN REPEAT FAMILY PROTEIN"/>
    <property type="match status" value="1"/>
</dbReference>
<dbReference type="Gene3D" id="3.40.50.300">
    <property type="entry name" value="P-loop containing nucleotide triphosphate hydrolases"/>
    <property type="match status" value="1"/>
</dbReference>
<dbReference type="GO" id="GO:0016887">
    <property type="term" value="F:ATP hydrolysis activity"/>
    <property type="evidence" value="ECO:0007669"/>
    <property type="project" value="InterPro"/>
</dbReference>
<dbReference type="AlphaFoldDB" id="A0A5C5BEG7"/>
<dbReference type="InterPro" id="IPR003593">
    <property type="entry name" value="AAA+_ATPase"/>
</dbReference>
<dbReference type="PANTHER" id="PTHR43392:SF2">
    <property type="entry name" value="AAA-TYPE ATPASE FAMILY PROTEIN _ ANKYRIN REPEAT FAMILY PROTEIN"/>
    <property type="match status" value="1"/>
</dbReference>
<dbReference type="Proteomes" id="UP000313849">
    <property type="component" value="Unassembled WGS sequence"/>
</dbReference>
<evidence type="ECO:0000256" key="1">
    <source>
        <dbReference type="ARBA" id="ARBA00010378"/>
    </source>
</evidence>
<proteinExistence type="inferred from homology"/>
<keyword evidence="7" id="KW-1185">Reference proteome</keyword>
<feature type="domain" description="AAA+ ATPase" evidence="5">
    <location>
        <begin position="40"/>
        <end position="180"/>
    </location>
</feature>
<organism evidence="6 7">
    <name type="scientific">Miniimonas arenae</name>
    <dbReference type="NCBI Taxonomy" id="676201"/>
    <lineage>
        <taxon>Bacteria</taxon>
        <taxon>Bacillati</taxon>
        <taxon>Actinomycetota</taxon>
        <taxon>Actinomycetes</taxon>
        <taxon>Micrococcales</taxon>
        <taxon>Beutenbergiaceae</taxon>
        <taxon>Miniimonas</taxon>
    </lineage>
</organism>
<dbReference type="EMBL" id="VENP01000003">
    <property type="protein sequence ID" value="TNU76901.1"/>
    <property type="molecule type" value="Genomic_DNA"/>
</dbReference>
<dbReference type="SUPFAM" id="SSF52540">
    <property type="entry name" value="P-loop containing nucleoside triphosphate hydrolases"/>
    <property type="match status" value="1"/>
</dbReference>
<accession>A0A5C5BEG7</accession>
<dbReference type="Pfam" id="PF00004">
    <property type="entry name" value="AAA"/>
    <property type="match status" value="1"/>
</dbReference>
<reference evidence="6 7" key="1">
    <citation type="submission" date="2019-06" db="EMBL/GenBank/DDBJ databases">
        <title>Draft genome sequence of Miniimonas arenae KCTC 19750T isolated from sea sand.</title>
        <authorList>
            <person name="Park S.-J."/>
        </authorList>
    </citation>
    <scope>NUCLEOTIDE SEQUENCE [LARGE SCALE GENOMIC DNA]</scope>
    <source>
        <strain evidence="6 7">KCTC 19750</strain>
    </source>
</reference>
<gene>
    <name evidence="6" type="ORF">FH969_01990</name>
</gene>
<dbReference type="OrthoDB" id="9806903at2"/>
<evidence type="ECO:0000256" key="3">
    <source>
        <dbReference type="ARBA" id="ARBA00022840"/>
    </source>
</evidence>
<keyword evidence="2" id="KW-0547">Nucleotide-binding</keyword>
<evidence type="ECO:0000259" key="5">
    <source>
        <dbReference type="SMART" id="SM00382"/>
    </source>
</evidence>
<evidence type="ECO:0000313" key="7">
    <source>
        <dbReference type="Proteomes" id="UP000313849"/>
    </source>
</evidence>
<dbReference type="InterPro" id="IPR003959">
    <property type="entry name" value="ATPase_AAA_core"/>
</dbReference>
<protein>
    <submittedName>
        <fullName evidence="6">AAA family ATPase</fullName>
    </submittedName>
</protein>
<feature type="region of interest" description="Disordered" evidence="4">
    <location>
        <begin position="274"/>
        <end position="311"/>
    </location>
</feature>
<dbReference type="InterPro" id="IPR050773">
    <property type="entry name" value="CbxX/CfxQ_RuBisCO_ESX"/>
</dbReference>
<keyword evidence="3" id="KW-0067">ATP-binding</keyword>